<dbReference type="InterPro" id="IPR050833">
    <property type="entry name" value="Poly_Biosynth_Transport"/>
</dbReference>
<evidence type="ECO:0000256" key="4">
    <source>
        <dbReference type="ARBA" id="ARBA00022989"/>
    </source>
</evidence>
<dbReference type="GO" id="GO:0005886">
    <property type="term" value="C:plasma membrane"/>
    <property type="evidence" value="ECO:0007669"/>
    <property type="project" value="UniProtKB-SubCell"/>
</dbReference>
<feature type="transmembrane region" description="Helical" evidence="6">
    <location>
        <begin position="137"/>
        <end position="157"/>
    </location>
</feature>
<reference evidence="7 8" key="1">
    <citation type="journal article" date="2019" name="Nat. Microbiol.">
        <title>Mediterranean grassland soil C-N compound turnover is dependent on rainfall and depth, and is mediated by genomically divergent microorganisms.</title>
        <authorList>
            <person name="Diamond S."/>
            <person name="Andeer P.F."/>
            <person name="Li Z."/>
            <person name="Crits-Christoph A."/>
            <person name="Burstein D."/>
            <person name="Anantharaman K."/>
            <person name="Lane K.R."/>
            <person name="Thomas B.C."/>
            <person name="Pan C."/>
            <person name="Northen T.R."/>
            <person name="Banfield J.F."/>
        </authorList>
    </citation>
    <scope>NUCLEOTIDE SEQUENCE [LARGE SCALE GENOMIC DNA]</scope>
    <source>
        <strain evidence="7">WS_2</strain>
    </source>
</reference>
<evidence type="ECO:0000256" key="5">
    <source>
        <dbReference type="ARBA" id="ARBA00023136"/>
    </source>
</evidence>
<protein>
    <recommendedName>
        <fullName evidence="9">Polysaccharide biosynthesis protein C-terminal domain-containing protein</fullName>
    </recommendedName>
</protein>
<name>A0A538T544_UNCEI</name>
<evidence type="ECO:0000256" key="2">
    <source>
        <dbReference type="ARBA" id="ARBA00022475"/>
    </source>
</evidence>
<keyword evidence="3 6" id="KW-0812">Transmembrane</keyword>
<gene>
    <name evidence="7" type="ORF">E6K72_02240</name>
</gene>
<comment type="subcellular location">
    <subcellularLocation>
        <location evidence="1">Cell membrane</location>
        <topology evidence="1">Multi-pass membrane protein</topology>
    </subcellularLocation>
</comment>
<dbReference type="AlphaFoldDB" id="A0A538T544"/>
<evidence type="ECO:0000256" key="6">
    <source>
        <dbReference type="SAM" id="Phobius"/>
    </source>
</evidence>
<feature type="transmembrane region" description="Helical" evidence="6">
    <location>
        <begin position="109"/>
        <end position="131"/>
    </location>
</feature>
<organism evidence="7 8">
    <name type="scientific">Eiseniibacteriota bacterium</name>
    <dbReference type="NCBI Taxonomy" id="2212470"/>
    <lineage>
        <taxon>Bacteria</taxon>
        <taxon>Candidatus Eiseniibacteriota</taxon>
    </lineage>
</organism>
<keyword evidence="2" id="KW-1003">Cell membrane</keyword>
<dbReference type="EMBL" id="VBOS01000068">
    <property type="protein sequence ID" value="TMQ58773.1"/>
    <property type="molecule type" value="Genomic_DNA"/>
</dbReference>
<keyword evidence="4 6" id="KW-1133">Transmembrane helix</keyword>
<evidence type="ECO:0000256" key="3">
    <source>
        <dbReference type="ARBA" id="ARBA00022692"/>
    </source>
</evidence>
<feature type="transmembrane region" description="Helical" evidence="6">
    <location>
        <begin position="222"/>
        <end position="241"/>
    </location>
</feature>
<proteinExistence type="predicted"/>
<evidence type="ECO:0000313" key="7">
    <source>
        <dbReference type="EMBL" id="TMQ58773.1"/>
    </source>
</evidence>
<feature type="transmembrane region" description="Helical" evidence="6">
    <location>
        <begin position="190"/>
        <end position="210"/>
    </location>
</feature>
<accession>A0A538T544</accession>
<dbReference type="PANTHER" id="PTHR30250:SF11">
    <property type="entry name" value="O-ANTIGEN TRANSPORTER-RELATED"/>
    <property type="match status" value="1"/>
</dbReference>
<sequence length="267" mass="27503">MPAAFAYGLVASVDRFFLQRTRSLAEVAVYAVAIKFFAVVNMGVSAFQLAYGPWAYAHAETRDGPPLFARAFGGFMAAACLVALAAGAFAPEVLSVLVPDPYRRAAWPAAFLVFAAVAQGSYTVASVGIGISFRTPLLLYGAAAAAAVSIAACAALVPRLRATGAAVATLLAYGASALVTYRIAQRVHPLPYRGGRLIAVFGLALALTLLTQGRMPAGQVGVAMKGMAVATFAILCARLELWKERGGVAPSYLGADGAARADEQGGA</sequence>
<feature type="transmembrane region" description="Helical" evidence="6">
    <location>
        <begin position="27"/>
        <end position="51"/>
    </location>
</feature>
<evidence type="ECO:0000313" key="8">
    <source>
        <dbReference type="Proteomes" id="UP000317716"/>
    </source>
</evidence>
<feature type="transmembrane region" description="Helical" evidence="6">
    <location>
        <begin position="164"/>
        <end position="184"/>
    </location>
</feature>
<dbReference type="Proteomes" id="UP000317716">
    <property type="component" value="Unassembled WGS sequence"/>
</dbReference>
<comment type="caution">
    <text evidence="7">The sequence shown here is derived from an EMBL/GenBank/DDBJ whole genome shotgun (WGS) entry which is preliminary data.</text>
</comment>
<evidence type="ECO:0000256" key="1">
    <source>
        <dbReference type="ARBA" id="ARBA00004651"/>
    </source>
</evidence>
<keyword evidence="5 6" id="KW-0472">Membrane</keyword>
<feature type="transmembrane region" description="Helical" evidence="6">
    <location>
        <begin position="71"/>
        <end position="97"/>
    </location>
</feature>
<evidence type="ECO:0008006" key="9">
    <source>
        <dbReference type="Google" id="ProtNLM"/>
    </source>
</evidence>
<dbReference type="PANTHER" id="PTHR30250">
    <property type="entry name" value="PST FAMILY PREDICTED COLANIC ACID TRANSPORTER"/>
    <property type="match status" value="1"/>
</dbReference>